<dbReference type="NCBIfam" id="TIGR00196">
    <property type="entry name" value="yjeF_cterm"/>
    <property type="match status" value="1"/>
</dbReference>
<comment type="function">
    <text evidence="6">Catalyzes the dehydration of the S-form of NAD(P)HX at the expense of ATP, which is converted to ADP. Together with NAD(P)HX epimerase, which catalyzes the epimerization of the S- and R-forms, the enzyme allows the repair of both epimers of NAD(P)HX, a damaged form of NAD(P)H that is a result of enzymatic or heat-dependent hydration.</text>
</comment>
<dbReference type="InterPro" id="IPR000631">
    <property type="entry name" value="CARKD"/>
</dbReference>
<dbReference type="GeneID" id="14868749"/>
<keyword evidence="3" id="KW-0521">NADP</keyword>
<dbReference type="GO" id="GO:0005524">
    <property type="term" value="F:ATP binding"/>
    <property type="evidence" value="ECO:0007669"/>
    <property type="project" value="UniProtKB-KW"/>
</dbReference>
<feature type="binding site" evidence="6">
    <location>
        <begin position="221"/>
        <end position="230"/>
    </location>
    <ligand>
        <name>ATP</name>
        <dbReference type="ChEBI" id="CHEBI:30616"/>
    </ligand>
</feature>
<dbReference type="STRING" id="1054147.F4Q2Z8"/>
<sequence>MNSSTAIHLIESFTKYIPTLCTSMHKGQAGRIAIMGGSKEYTGAPYFSGISSLRIGSDICHIFAPTEGGTATAIKTLCPELIVHPLESYDPSDIIPWLLSIHVLIIGPGLGRSASAWSCATQVIKAARDIDLPMVLDGDALRLICNDLDIIKNNQKVILTPNVMEFKGLSDTVKSKLNIESSSTLSAEKLSEYLGNVTIIQKGKEDIITNGKQTVVCSSDGMPRRCGGQGDLLAGAIGTMYAWACLYEKNNSHSSSSSSSINNTITTTTNNNVNNNYSSTLLASFAGCTFVRRCAYNAFEKNRRSTITLDMIAEIPKTFEEIFEKPDSDKIDDAVSNISSLKIADQRSDQ</sequence>
<dbReference type="InterPro" id="IPR029056">
    <property type="entry name" value="Ribokinase-like"/>
</dbReference>
<gene>
    <name evidence="8" type="ORF">DFA_08558</name>
</gene>
<dbReference type="Proteomes" id="UP000007797">
    <property type="component" value="Unassembled WGS sequence"/>
</dbReference>
<evidence type="ECO:0000256" key="6">
    <source>
        <dbReference type="HAMAP-Rule" id="MF_03157"/>
    </source>
</evidence>
<comment type="catalytic activity">
    <reaction evidence="6">
        <text>(6S)-NADHX + ATP = ADP + phosphate + NADH + H(+)</text>
        <dbReference type="Rhea" id="RHEA:19017"/>
        <dbReference type="ChEBI" id="CHEBI:15378"/>
        <dbReference type="ChEBI" id="CHEBI:30616"/>
        <dbReference type="ChEBI" id="CHEBI:43474"/>
        <dbReference type="ChEBI" id="CHEBI:57945"/>
        <dbReference type="ChEBI" id="CHEBI:64074"/>
        <dbReference type="ChEBI" id="CHEBI:456216"/>
        <dbReference type="EC" id="4.2.1.93"/>
    </reaction>
</comment>
<dbReference type="RefSeq" id="XP_004356046.1">
    <property type="nucleotide sequence ID" value="XM_004355993.1"/>
</dbReference>
<reference evidence="9" key="1">
    <citation type="journal article" date="2011" name="Genome Res.">
        <title>Phylogeny-wide analysis of social amoeba genomes highlights ancient origins for complex intercellular communication.</title>
        <authorList>
            <person name="Heidel A.J."/>
            <person name="Lawal H.M."/>
            <person name="Felder M."/>
            <person name="Schilde C."/>
            <person name="Helps N.R."/>
            <person name="Tunggal B."/>
            <person name="Rivero F."/>
            <person name="John U."/>
            <person name="Schleicher M."/>
            <person name="Eichinger L."/>
            <person name="Platzer M."/>
            <person name="Noegel A.A."/>
            <person name="Schaap P."/>
            <person name="Gloeckner G."/>
        </authorList>
    </citation>
    <scope>NUCLEOTIDE SEQUENCE [LARGE SCALE GENOMIC DNA]</scope>
    <source>
        <strain evidence="9">SH3</strain>
    </source>
</reference>
<dbReference type="PANTHER" id="PTHR12592">
    <property type="entry name" value="ATP-DEPENDENT (S)-NAD(P)H-HYDRATE DEHYDRATASE FAMILY MEMBER"/>
    <property type="match status" value="1"/>
</dbReference>
<dbReference type="CDD" id="cd01171">
    <property type="entry name" value="YXKO-related"/>
    <property type="match status" value="1"/>
</dbReference>
<dbReference type="SUPFAM" id="SSF53613">
    <property type="entry name" value="Ribokinase-like"/>
    <property type="match status" value="1"/>
</dbReference>
<comment type="cofactor">
    <cofactor evidence="6">
        <name>Mg(2+)</name>
        <dbReference type="ChEBI" id="CHEBI:18420"/>
    </cofactor>
</comment>
<keyword evidence="1 6" id="KW-0547">Nucleotide-binding</keyword>
<dbReference type="Gene3D" id="3.40.1190.20">
    <property type="match status" value="1"/>
</dbReference>
<dbReference type="Pfam" id="PF01256">
    <property type="entry name" value="Carb_kinase"/>
    <property type="match status" value="1"/>
</dbReference>
<dbReference type="KEGG" id="dfa:DFA_08558"/>
<evidence type="ECO:0000256" key="1">
    <source>
        <dbReference type="ARBA" id="ARBA00022741"/>
    </source>
</evidence>
<dbReference type="AlphaFoldDB" id="F4Q2Z8"/>
<dbReference type="PROSITE" id="PS51383">
    <property type="entry name" value="YJEF_C_3"/>
    <property type="match status" value="1"/>
</dbReference>
<evidence type="ECO:0000256" key="2">
    <source>
        <dbReference type="ARBA" id="ARBA00022840"/>
    </source>
</evidence>
<dbReference type="EC" id="4.2.1.93" evidence="6"/>
<evidence type="ECO:0000313" key="8">
    <source>
        <dbReference type="EMBL" id="EGG17562.1"/>
    </source>
</evidence>
<comment type="catalytic activity">
    <reaction evidence="6">
        <text>(6S)-NADPHX + ATP = ADP + phosphate + NADPH + H(+)</text>
        <dbReference type="Rhea" id="RHEA:32231"/>
        <dbReference type="ChEBI" id="CHEBI:15378"/>
        <dbReference type="ChEBI" id="CHEBI:30616"/>
        <dbReference type="ChEBI" id="CHEBI:43474"/>
        <dbReference type="ChEBI" id="CHEBI:57783"/>
        <dbReference type="ChEBI" id="CHEBI:64076"/>
        <dbReference type="ChEBI" id="CHEBI:456216"/>
        <dbReference type="EC" id="4.2.1.93"/>
    </reaction>
</comment>
<dbReference type="GO" id="GO:0047453">
    <property type="term" value="F:ATP-dependent NAD(P)H-hydrate dehydratase activity"/>
    <property type="evidence" value="ECO:0007669"/>
    <property type="project" value="UniProtKB-UniRule"/>
</dbReference>
<dbReference type="PANTHER" id="PTHR12592:SF0">
    <property type="entry name" value="ATP-DEPENDENT (S)-NAD(P)H-HYDRATE DEHYDRATASE"/>
    <property type="match status" value="1"/>
</dbReference>
<evidence type="ECO:0000259" key="7">
    <source>
        <dbReference type="PROSITE" id="PS51383"/>
    </source>
</evidence>
<feature type="binding site" evidence="6">
    <location>
        <begin position="162"/>
        <end position="168"/>
    </location>
    <ligand>
        <name>(6S)-NADPHX</name>
        <dbReference type="ChEBI" id="CHEBI:64076"/>
    </ligand>
</feature>
<proteinExistence type="inferred from homology"/>
<dbReference type="EMBL" id="GL883021">
    <property type="protein sequence ID" value="EGG17562.1"/>
    <property type="molecule type" value="Genomic_DNA"/>
</dbReference>
<feature type="binding site" evidence="6">
    <location>
        <position position="231"/>
    </location>
    <ligand>
        <name>(6S)-NADPHX</name>
        <dbReference type="ChEBI" id="CHEBI:64076"/>
    </ligand>
</feature>
<comment type="similarity">
    <text evidence="6">Belongs to the NnrD/CARKD family.</text>
</comment>
<dbReference type="OMA" id="IMNSIPH"/>
<feature type="binding site" evidence="6">
    <location>
        <begin position="202"/>
        <end position="206"/>
    </location>
    <ligand>
        <name>ATP</name>
        <dbReference type="ChEBI" id="CHEBI:30616"/>
    </ligand>
</feature>
<feature type="domain" description="YjeF C-terminal" evidence="7">
    <location>
        <begin position="9"/>
        <end position="322"/>
    </location>
</feature>
<keyword evidence="5 6" id="KW-0456">Lyase</keyword>
<protein>
    <recommendedName>
        <fullName evidence="6">ATP-dependent (S)-NAD(P)H-hydrate dehydratase</fullName>
        <ecNumber evidence="6">4.2.1.93</ecNumber>
    </recommendedName>
    <alternativeName>
        <fullName evidence="6">ATP-dependent NAD(P)HX dehydratase</fullName>
    </alternativeName>
</protein>
<accession>F4Q2Z8</accession>
<dbReference type="HAMAP" id="MF_01965">
    <property type="entry name" value="NADHX_dehydratase"/>
    <property type="match status" value="1"/>
</dbReference>
<feature type="binding site" evidence="6">
    <location>
        <position position="109"/>
    </location>
    <ligand>
        <name>(6S)-NADPHX</name>
        <dbReference type="ChEBI" id="CHEBI:64076"/>
    </ligand>
</feature>
<evidence type="ECO:0000256" key="3">
    <source>
        <dbReference type="ARBA" id="ARBA00022857"/>
    </source>
</evidence>
<organism evidence="8 9">
    <name type="scientific">Cavenderia fasciculata</name>
    <name type="common">Slime mold</name>
    <name type="synonym">Dictyostelium fasciculatum</name>
    <dbReference type="NCBI Taxonomy" id="261658"/>
    <lineage>
        <taxon>Eukaryota</taxon>
        <taxon>Amoebozoa</taxon>
        <taxon>Evosea</taxon>
        <taxon>Eumycetozoa</taxon>
        <taxon>Dictyostelia</taxon>
        <taxon>Acytosteliales</taxon>
        <taxon>Cavenderiaceae</taxon>
        <taxon>Cavenderia</taxon>
    </lineage>
</organism>
<evidence type="ECO:0000256" key="4">
    <source>
        <dbReference type="ARBA" id="ARBA00023027"/>
    </source>
</evidence>
<evidence type="ECO:0000256" key="5">
    <source>
        <dbReference type="ARBA" id="ARBA00023239"/>
    </source>
</evidence>
<dbReference type="GO" id="GO:0046496">
    <property type="term" value="P:nicotinamide nucleotide metabolic process"/>
    <property type="evidence" value="ECO:0007669"/>
    <property type="project" value="UniProtKB-UniRule"/>
</dbReference>
<keyword evidence="4 6" id="KW-0520">NAD</keyword>
<keyword evidence="2 6" id="KW-0067">ATP-binding</keyword>
<keyword evidence="9" id="KW-1185">Reference proteome</keyword>
<dbReference type="OrthoDB" id="8110916at2759"/>
<dbReference type="GO" id="GO:0110051">
    <property type="term" value="P:metabolite repair"/>
    <property type="evidence" value="ECO:0007669"/>
    <property type="project" value="TreeGrafter"/>
</dbReference>
<evidence type="ECO:0000313" key="9">
    <source>
        <dbReference type="Proteomes" id="UP000007797"/>
    </source>
</evidence>
<name>F4Q2Z8_CACFS</name>
<keyword evidence="6" id="KW-0597">Phosphoprotein</keyword>